<gene>
    <name evidence="2" type="ORF">PECAL_1P31630</name>
</gene>
<feature type="compositionally biased region" description="Basic and acidic residues" evidence="1">
    <location>
        <begin position="269"/>
        <end position="299"/>
    </location>
</feature>
<feature type="region of interest" description="Disordered" evidence="1">
    <location>
        <begin position="409"/>
        <end position="445"/>
    </location>
</feature>
<evidence type="ECO:0000313" key="2">
    <source>
        <dbReference type="EMBL" id="CAH0366658.1"/>
    </source>
</evidence>
<feature type="compositionally biased region" description="Basic and acidic residues" evidence="1">
    <location>
        <begin position="409"/>
        <end position="426"/>
    </location>
</feature>
<feature type="compositionally biased region" description="Polar residues" evidence="1">
    <location>
        <begin position="112"/>
        <end position="125"/>
    </location>
</feature>
<feature type="compositionally biased region" description="Basic and acidic residues" evidence="1">
    <location>
        <begin position="16"/>
        <end position="25"/>
    </location>
</feature>
<organism evidence="2 3">
    <name type="scientific">Pelagomonas calceolata</name>
    <dbReference type="NCBI Taxonomy" id="35677"/>
    <lineage>
        <taxon>Eukaryota</taxon>
        <taxon>Sar</taxon>
        <taxon>Stramenopiles</taxon>
        <taxon>Ochrophyta</taxon>
        <taxon>Pelagophyceae</taxon>
        <taxon>Pelagomonadales</taxon>
        <taxon>Pelagomonadaceae</taxon>
        <taxon>Pelagomonas</taxon>
    </lineage>
</organism>
<feature type="region of interest" description="Disordered" evidence="1">
    <location>
        <begin position="161"/>
        <end position="202"/>
    </location>
</feature>
<feature type="compositionally biased region" description="Pro residues" evidence="1">
    <location>
        <begin position="85"/>
        <end position="95"/>
    </location>
</feature>
<dbReference type="SUPFAM" id="SSF160443">
    <property type="entry name" value="SMR domain-like"/>
    <property type="match status" value="1"/>
</dbReference>
<dbReference type="Gene3D" id="3.30.1370.110">
    <property type="match status" value="1"/>
</dbReference>
<sequence length="703" mass="77886">MYETTSYDVVGGEVADEVKDEEKQIDVTGVEVALDERPPEPPLAAAPPPPPDEPAATPFDEETTPQTIDEPPNPFDQPFDEPTTPTTPAPIPPNPFAAEDAGAAPALFDEPTTPTGATIPQQTEVPTPCRRDSEIARELHEADAARARELDEARRRDEELAARLAADDERERDAARKRDEELAAQLLEDDEREARAAAAQRELDDAAAAARLASEMADAERALEMRAESDAAVARRLAGEVPLRRGSSDEAYARAVALALEDEDEEDEARTRDDALLARALQHEEAHDAERAPRRRGDADLDLALAMTLDEEEAARRDAYEAAGSDDEALARALQSQEDDRHQAFAFDDEALARRLEEEANLEAVRRLAARDENEDARLAFELERQQHEAMKRAEDDFSVAARVQRELTAREEDEKAAARRRELEPPSRLTRPAEAPQKENRKQRRERMLLEEAREIEKRAAMSLGRDPSLDELADQAARDQAAGAATTSRTSAAHAIAAQSGGDVFGNIDYALGRAADAERLAADRTYDQRRELLARASHRPDDSNRLRAAALRQRAEKQGDRAAGLYFAANNGHILDEARDVERARNLGLEGVLNEALVNLHAAFSNGERVQVDLHWLTRRDATFVVDEVLDVLQRAEWRNDPDLFFQVGQGRHSAGGRPVLHGAVCDCLEKDMRSSLRAREGLDHVHVWHRAGRDRYAAG</sequence>
<proteinExistence type="predicted"/>
<feature type="region of interest" description="Disordered" evidence="1">
    <location>
        <begin position="260"/>
        <end position="299"/>
    </location>
</feature>
<feature type="region of interest" description="Disordered" evidence="1">
    <location>
        <begin position="316"/>
        <end position="339"/>
    </location>
</feature>
<feature type="compositionally biased region" description="Basic and acidic residues" evidence="1">
    <location>
        <begin position="161"/>
        <end position="181"/>
    </location>
</feature>
<dbReference type="InterPro" id="IPR036063">
    <property type="entry name" value="Smr_dom_sf"/>
</dbReference>
<dbReference type="Proteomes" id="UP000789595">
    <property type="component" value="Unassembled WGS sequence"/>
</dbReference>
<evidence type="ECO:0008006" key="4">
    <source>
        <dbReference type="Google" id="ProtNLM"/>
    </source>
</evidence>
<feature type="region of interest" description="Disordered" evidence="1">
    <location>
        <begin position="1"/>
        <end position="133"/>
    </location>
</feature>
<accession>A0A8J2S858</accession>
<protein>
    <recommendedName>
        <fullName evidence="4">Smr domain-containing protein</fullName>
    </recommendedName>
</protein>
<dbReference type="EMBL" id="CAKKNE010000001">
    <property type="protein sequence ID" value="CAH0366658.1"/>
    <property type="molecule type" value="Genomic_DNA"/>
</dbReference>
<reference evidence="2" key="1">
    <citation type="submission" date="2021-11" db="EMBL/GenBank/DDBJ databases">
        <authorList>
            <consortium name="Genoscope - CEA"/>
            <person name="William W."/>
        </authorList>
    </citation>
    <scope>NUCLEOTIDE SEQUENCE</scope>
</reference>
<evidence type="ECO:0000256" key="1">
    <source>
        <dbReference type="SAM" id="MobiDB-lite"/>
    </source>
</evidence>
<feature type="compositionally biased region" description="Low complexity" evidence="1">
    <location>
        <begin position="96"/>
        <end position="106"/>
    </location>
</feature>
<dbReference type="AlphaFoldDB" id="A0A8J2S858"/>
<comment type="caution">
    <text evidence="2">The sequence shown here is derived from an EMBL/GenBank/DDBJ whole genome shotgun (WGS) entry which is preliminary data.</text>
</comment>
<dbReference type="OrthoDB" id="3231855at2759"/>
<feature type="compositionally biased region" description="Pro residues" evidence="1">
    <location>
        <begin position="40"/>
        <end position="53"/>
    </location>
</feature>
<name>A0A8J2S858_9STRA</name>
<keyword evidence="3" id="KW-1185">Reference proteome</keyword>
<evidence type="ECO:0000313" key="3">
    <source>
        <dbReference type="Proteomes" id="UP000789595"/>
    </source>
</evidence>